<sequence length="68" mass="7708">MWCWFVLTGDSTQRLWVLFWSELTGIVWQEGVGVFAAKDGEDRLISPRTNVELGIFPDAHCPQALIVT</sequence>
<organism evidence="2 3">
    <name type="scientific">Ancylostoma duodenale</name>
    <dbReference type="NCBI Taxonomy" id="51022"/>
    <lineage>
        <taxon>Eukaryota</taxon>
        <taxon>Metazoa</taxon>
        <taxon>Ecdysozoa</taxon>
        <taxon>Nematoda</taxon>
        <taxon>Chromadorea</taxon>
        <taxon>Rhabditida</taxon>
        <taxon>Rhabditina</taxon>
        <taxon>Rhabditomorpha</taxon>
        <taxon>Strongyloidea</taxon>
        <taxon>Ancylostomatidae</taxon>
        <taxon>Ancylostomatinae</taxon>
        <taxon>Ancylostoma</taxon>
    </lineage>
</organism>
<feature type="signal peptide" evidence="1">
    <location>
        <begin position="1"/>
        <end position="29"/>
    </location>
</feature>
<dbReference type="AlphaFoldDB" id="A0A0C2G6Z1"/>
<dbReference type="EMBL" id="KN738678">
    <property type="protein sequence ID" value="KIH54679.1"/>
    <property type="molecule type" value="Genomic_DNA"/>
</dbReference>
<keyword evidence="3" id="KW-1185">Reference proteome</keyword>
<evidence type="ECO:0000256" key="1">
    <source>
        <dbReference type="SAM" id="SignalP"/>
    </source>
</evidence>
<proteinExistence type="predicted"/>
<protein>
    <submittedName>
        <fullName evidence="2">Uncharacterized protein</fullName>
    </submittedName>
</protein>
<name>A0A0C2G6Z1_9BILA</name>
<feature type="chain" id="PRO_5002165737" evidence="1">
    <location>
        <begin position="30"/>
        <end position="68"/>
    </location>
</feature>
<evidence type="ECO:0000313" key="2">
    <source>
        <dbReference type="EMBL" id="KIH54679.1"/>
    </source>
</evidence>
<keyword evidence="1" id="KW-0732">Signal</keyword>
<reference evidence="2 3" key="1">
    <citation type="submission" date="2013-12" db="EMBL/GenBank/DDBJ databases">
        <title>Draft genome of the parsitic nematode Ancylostoma duodenale.</title>
        <authorList>
            <person name="Mitreva M."/>
        </authorList>
    </citation>
    <scope>NUCLEOTIDE SEQUENCE [LARGE SCALE GENOMIC DNA]</scope>
    <source>
        <strain evidence="2 3">Zhejiang</strain>
    </source>
</reference>
<accession>A0A0C2G6Z1</accession>
<gene>
    <name evidence="2" type="ORF">ANCDUO_15173</name>
</gene>
<dbReference type="Proteomes" id="UP000054047">
    <property type="component" value="Unassembled WGS sequence"/>
</dbReference>
<evidence type="ECO:0000313" key="3">
    <source>
        <dbReference type="Proteomes" id="UP000054047"/>
    </source>
</evidence>